<dbReference type="Proteomes" id="UP001367676">
    <property type="component" value="Unassembled WGS sequence"/>
</dbReference>
<reference evidence="1 2" key="1">
    <citation type="submission" date="2024-03" db="EMBL/GenBank/DDBJ databases">
        <title>Adaptation during the transition from Ophiocordyceps entomopathogen to insect associate is accompanied by gene loss and intensified selection.</title>
        <authorList>
            <person name="Ward C.M."/>
            <person name="Onetto C.A."/>
            <person name="Borneman A.R."/>
        </authorList>
    </citation>
    <scope>NUCLEOTIDE SEQUENCE [LARGE SCALE GENOMIC DNA]</scope>
    <source>
        <strain evidence="1">AWRI1</strain>
        <tissue evidence="1">Single Adult Female</tissue>
    </source>
</reference>
<dbReference type="AlphaFoldDB" id="A0AAN9TV98"/>
<protein>
    <submittedName>
        <fullName evidence="1">Uncharacterized protein</fullName>
    </submittedName>
</protein>
<evidence type="ECO:0000313" key="1">
    <source>
        <dbReference type="EMBL" id="KAK7604347.1"/>
    </source>
</evidence>
<comment type="caution">
    <text evidence="1">The sequence shown here is derived from an EMBL/GenBank/DDBJ whole genome shotgun (WGS) entry which is preliminary data.</text>
</comment>
<gene>
    <name evidence="1" type="ORF">V9T40_005533</name>
</gene>
<organism evidence="1 2">
    <name type="scientific">Parthenolecanium corni</name>
    <dbReference type="NCBI Taxonomy" id="536013"/>
    <lineage>
        <taxon>Eukaryota</taxon>
        <taxon>Metazoa</taxon>
        <taxon>Ecdysozoa</taxon>
        <taxon>Arthropoda</taxon>
        <taxon>Hexapoda</taxon>
        <taxon>Insecta</taxon>
        <taxon>Pterygota</taxon>
        <taxon>Neoptera</taxon>
        <taxon>Paraneoptera</taxon>
        <taxon>Hemiptera</taxon>
        <taxon>Sternorrhyncha</taxon>
        <taxon>Coccoidea</taxon>
        <taxon>Coccidae</taxon>
        <taxon>Parthenolecanium</taxon>
    </lineage>
</organism>
<evidence type="ECO:0000313" key="2">
    <source>
        <dbReference type="Proteomes" id="UP001367676"/>
    </source>
</evidence>
<dbReference type="EMBL" id="JBBCAQ010000003">
    <property type="protein sequence ID" value="KAK7604347.1"/>
    <property type="molecule type" value="Genomic_DNA"/>
</dbReference>
<name>A0AAN9TV98_9HEMI</name>
<proteinExistence type="predicted"/>
<keyword evidence="2" id="KW-1185">Reference proteome</keyword>
<sequence length="84" mass="9036">MLRELCWPWLKGRGEEFGSAAVSFGRATSRRGWRSGGVWQNPLLKSSGNDDSPCVPFLAACAITQCELAVPAKTSVNANDQAPL</sequence>
<accession>A0AAN9TV98</accession>